<dbReference type="Proteomes" id="UP001295684">
    <property type="component" value="Unassembled WGS sequence"/>
</dbReference>
<protein>
    <submittedName>
        <fullName evidence="2">Uncharacterized protein</fullName>
    </submittedName>
</protein>
<dbReference type="PANTHER" id="PTHR37028:SF8">
    <property type="entry name" value="200 KDA ANTIGEN P200"/>
    <property type="match status" value="1"/>
</dbReference>
<feature type="region of interest" description="Disordered" evidence="1">
    <location>
        <begin position="55"/>
        <end position="87"/>
    </location>
</feature>
<comment type="caution">
    <text evidence="2">The sequence shown here is derived from an EMBL/GenBank/DDBJ whole genome shotgun (WGS) entry which is preliminary data.</text>
</comment>
<accession>A0AAD1Y495</accession>
<evidence type="ECO:0000313" key="2">
    <source>
        <dbReference type="EMBL" id="CAI2385003.1"/>
    </source>
</evidence>
<feature type="region of interest" description="Disordered" evidence="1">
    <location>
        <begin position="697"/>
        <end position="726"/>
    </location>
</feature>
<proteinExistence type="predicted"/>
<keyword evidence="3" id="KW-1185">Reference proteome</keyword>
<evidence type="ECO:0000313" key="3">
    <source>
        <dbReference type="Proteomes" id="UP001295684"/>
    </source>
</evidence>
<name>A0AAD1Y495_EUPCR</name>
<dbReference type="AlphaFoldDB" id="A0AAD1Y495"/>
<sequence>MSYQPSMQSRSQNRGFMVEKQHSFGHQNNFERELNNGLAFVNNILKENTSCGNYATQNISNRSHSQRDQHEDKENVNNFNSNHDGIDKENCMKANIAVENRLSLINEVYKQRKQERAINNEAQNVKSVKAPKINQNSKRMLQEKYGSFPKKRVDQRLYEDHKKRKIAQDMREKLNVLHNQDLAHPNTHKNSISSYHSIQTLSSNDGKEIVNRLMDYKFRYNEHEKNLKRKYDDQECTFKPKINAKSTQYASQMTFGMPLEFRNTIDVKKYNNRSKKVKNDKNCTFKPQVCEKSKMIAENKQYYDNQPSNVFARLGNLSKNSDKQHSENSSCGYPNEHDFRPAINPISAEIDININQDDKPRWERLYQLNNERDYILEQKKKKREFEKLQEESQFSFKPEILPKSVERRSNSSVGTDYFKNINFSPNLNTMNEVTNRNFNLRSPVQFNYSEEQRFDELPIQSMNVHERAKVWNQARENKLEKIRNKSKGIGMEECTFRPNLKKVRSRSNLKTSRSMKRFQTANSIQKYVNRVSGVREVRDSKEIQEGKKVGSGNNWTHRATVPKEPTLSYRMARNKSKRSNGSVERNISKELLARNVSVKSIDTKDYVNGEELACSLHNHYLQEDESDTMLQESINLESLQRSKEIAAEKLRSSNEGRLSYVSLPKSEEQSIFNQNPFSKSHSRVELLKQKVISQISPCERDARQKDTPETVPRTTKPPLAPTGCIVSNRPRASLQDAMRISEQEIIEDDLENLEEEPQSNSDLSEDAHSSQDIGEEVFDDLKGVFHSAIQSI</sequence>
<feature type="region of interest" description="Disordered" evidence="1">
    <location>
        <begin position="748"/>
        <end position="775"/>
    </location>
</feature>
<dbReference type="EMBL" id="CAMPGE010027367">
    <property type="protein sequence ID" value="CAI2385003.1"/>
    <property type="molecule type" value="Genomic_DNA"/>
</dbReference>
<evidence type="ECO:0000256" key="1">
    <source>
        <dbReference type="SAM" id="MobiDB-lite"/>
    </source>
</evidence>
<reference evidence="2" key="1">
    <citation type="submission" date="2023-07" db="EMBL/GenBank/DDBJ databases">
        <authorList>
            <consortium name="AG Swart"/>
            <person name="Singh M."/>
            <person name="Singh A."/>
            <person name="Seah K."/>
            <person name="Emmerich C."/>
        </authorList>
    </citation>
    <scope>NUCLEOTIDE SEQUENCE</scope>
    <source>
        <strain evidence="2">DP1</strain>
    </source>
</reference>
<feature type="compositionally biased region" description="Acidic residues" evidence="1">
    <location>
        <begin position="748"/>
        <end position="757"/>
    </location>
</feature>
<dbReference type="PANTHER" id="PTHR37028">
    <property type="entry name" value="UNNAMED PRODUCT-RELATED"/>
    <property type="match status" value="1"/>
</dbReference>
<feature type="compositionally biased region" description="Basic and acidic residues" evidence="1">
    <location>
        <begin position="65"/>
        <end position="75"/>
    </location>
</feature>
<organism evidence="2 3">
    <name type="scientific">Euplotes crassus</name>
    <dbReference type="NCBI Taxonomy" id="5936"/>
    <lineage>
        <taxon>Eukaryota</taxon>
        <taxon>Sar</taxon>
        <taxon>Alveolata</taxon>
        <taxon>Ciliophora</taxon>
        <taxon>Intramacronucleata</taxon>
        <taxon>Spirotrichea</taxon>
        <taxon>Hypotrichia</taxon>
        <taxon>Euplotida</taxon>
        <taxon>Euplotidae</taxon>
        <taxon>Moneuplotes</taxon>
    </lineage>
</organism>
<gene>
    <name evidence="2" type="ORF">ECRASSUSDP1_LOCUS26544</name>
</gene>
<feature type="compositionally biased region" description="Basic and acidic residues" evidence="1">
    <location>
        <begin position="698"/>
        <end position="708"/>
    </location>
</feature>